<dbReference type="Pfam" id="PF10137">
    <property type="entry name" value="CAP12-PCTIR_TIR"/>
    <property type="match status" value="1"/>
</dbReference>
<evidence type="ECO:0000313" key="2">
    <source>
        <dbReference type="EMBL" id="MFH6568400.1"/>
    </source>
</evidence>
<name>A0ABW7M4S0_9PSED</name>
<dbReference type="InterPro" id="IPR019302">
    <property type="entry name" value="CAP12/PCTIR_TIR_dom"/>
</dbReference>
<evidence type="ECO:0000259" key="1">
    <source>
        <dbReference type="Pfam" id="PF10137"/>
    </source>
</evidence>
<dbReference type="EMBL" id="JBINXB010000042">
    <property type="protein sequence ID" value="MFH6568400.1"/>
    <property type="molecule type" value="Genomic_DNA"/>
</dbReference>
<sequence length="295" mass="32838">MARPTHTSSFVVPPKLQLAPPAIQKGIERLGERLAELEAFDVRTLHDGESPQLTQLETAIQDTLERCFGEHTSAYNRFYSASTLQWNPSFFDVTGQSRPDYVTPTQKNISHAVALLKEAKRTLQEDLIDHEHESPSVLTEVLKPKSKVISRRVFVVHGHDEGAREMVARFLDQLGFQPIILHEQANQGRSVMGKVEAHGDVDFAVVLLTPDDVGCAQGGTPEPRVRQNVLLELGYFLGRLGRDKVCALKRGSVEIPSDFAGVVWESMDGNGWKQALGRELEAAGHEIDWNKVMRA</sequence>
<comment type="caution">
    <text evidence="2">The sequence shown here is derived from an EMBL/GenBank/DDBJ whole genome shotgun (WGS) entry which is preliminary data.</text>
</comment>
<evidence type="ECO:0000313" key="3">
    <source>
        <dbReference type="Proteomes" id="UP001609821"/>
    </source>
</evidence>
<dbReference type="Proteomes" id="UP001609821">
    <property type="component" value="Unassembled WGS sequence"/>
</dbReference>
<dbReference type="RefSeq" id="WP_395247511.1">
    <property type="nucleotide sequence ID" value="NZ_JBINXA010000039.1"/>
</dbReference>
<proteinExistence type="predicted"/>
<feature type="domain" description="CD-NTase-associated protein 12/Pycsar effector protein TIR" evidence="1">
    <location>
        <begin position="152"/>
        <end position="268"/>
    </location>
</feature>
<keyword evidence="3" id="KW-1185">Reference proteome</keyword>
<organism evidence="2 3">
    <name type="scientific">Pseudomonas kulmbachensis</name>
    <dbReference type="NCBI Taxonomy" id="3043408"/>
    <lineage>
        <taxon>Bacteria</taxon>
        <taxon>Pseudomonadati</taxon>
        <taxon>Pseudomonadota</taxon>
        <taxon>Gammaproteobacteria</taxon>
        <taxon>Pseudomonadales</taxon>
        <taxon>Pseudomonadaceae</taxon>
        <taxon>Pseudomonas</taxon>
    </lineage>
</organism>
<protein>
    <submittedName>
        <fullName evidence="2">TIR domain-containing protein</fullName>
    </submittedName>
</protein>
<gene>
    <name evidence="2" type="ORF">ACHMWK_20785</name>
</gene>
<accession>A0ABW7M4S0</accession>
<reference evidence="2 3" key="1">
    <citation type="submission" date="2024-10" db="EMBL/GenBank/DDBJ databases">
        <title>Aeromonas and Pseudomonas from the Cagarras Archipelago, Rio de Janeiro, Brazil.</title>
        <authorList>
            <person name="Canellas A.L.B."/>
            <person name="Laport M.S."/>
        </authorList>
    </citation>
    <scope>NUCLEOTIDE SEQUENCE [LARGE SCALE GENOMIC DNA]</scope>
    <source>
        <strain evidence="2 3">CPF-4</strain>
    </source>
</reference>